<feature type="domain" description="GHMP kinase N-terminal" evidence="14">
    <location>
        <begin position="54"/>
        <end position="131"/>
    </location>
</feature>
<feature type="domain" description="GHMP kinase C-terminal" evidence="15">
    <location>
        <begin position="194"/>
        <end position="267"/>
    </location>
</feature>
<dbReference type="EMBL" id="JBHTOP010000028">
    <property type="protein sequence ID" value="MFD1672935.1"/>
    <property type="molecule type" value="Genomic_DNA"/>
</dbReference>
<dbReference type="PROSITE" id="PS00627">
    <property type="entry name" value="GHMP_KINASES_ATP"/>
    <property type="match status" value="1"/>
</dbReference>
<protein>
    <recommendedName>
        <fullName evidence="4 13">Homoserine kinase</fullName>
        <shortName evidence="13">HK</shortName>
        <shortName evidence="13">HSK</shortName>
        <ecNumber evidence="3 13">2.7.1.39</ecNumber>
    </recommendedName>
</protein>
<name>A0ABW4JBW2_9LACO</name>
<dbReference type="SUPFAM" id="SSF55060">
    <property type="entry name" value="GHMP Kinase, C-terminal domain"/>
    <property type="match status" value="1"/>
</dbReference>
<dbReference type="PANTHER" id="PTHR20861:SF1">
    <property type="entry name" value="HOMOSERINE KINASE"/>
    <property type="match status" value="1"/>
</dbReference>
<evidence type="ECO:0000256" key="6">
    <source>
        <dbReference type="ARBA" id="ARBA00022679"/>
    </source>
</evidence>
<evidence type="ECO:0000256" key="5">
    <source>
        <dbReference type="ARBA" id="ARBA00022605"/>
    </source>
</evidence>
<proteinExistence type="inferred from homology"/>
<dbReference type="GO" id="GO:0004413">
    <property type="term" value="F:homoserine kinase activity"/>
    <property type="evidence" value="ECO:0007669"/>
    <property type="project" value="UniProtKB-EC"/>
</dbReference>
<evidence type="ECO:0000313" key="16">
    <source>
        <dbReference type="EMBL" id="MFD1672935.1"/>
    </source>
</evidence>
<keyword evidence="5 13" id="KW-0028">Amino-acid biosynthesis</keyword>
<dbReference type="InterPro" id="IPR006204">
    <property type="entry name" value="GHMP_kinase_N_dom"/>
</dbReference>
<organism evidence="16 17">
    <name type="scientific">Agrilactobacillus yilanensis</name>
    <dbReference type="NCBI Taxonomy" id="2485997"/>
    <lineage>
        <taxon>Bacteria</taxon>
        <taxon>Bacillati</taxon>
        <taxon>Bacillota</taxon>
        <taxon>Bacilli</taxon>
        <taxon>Lactobacillales</taxon>
        <taxon>Lactobacillaceae</taxon>
        <taxon>Agrilactobacillus</taxon>
    </lineage>
</organism>
<dbReference type="PIRSF" id="PIRSF000676">
    <property type="entry name" value="Homoser_kin"/>
    <property type="match status" value="1"/>
</dbReference>
<evidence type="ECO:0000256" key="2">
    <source>
        <dbReference type="ARBA" id="ARBA00007370"/>
    </source>
</evidence>
<dbReference type="PANTHER" id="PTHR20861">
    <property type="entry name" value="HOMOSERINE/4-DIPHOSPHOCYTIDYL-2-C-METHYL-D-ERYTHRITOL KINASE"/>
    <property type="match status" value="1"/>
</dbReference>
<dbReference type="Gene3D" id="3.30.230.10">
    <property type="match status" value="1"/>
</dbReference>
<feature type="binding site" evidence="13">
    <location>
        <begin position="79"/>
        <end position="89"/>
    </location>
    <ligand>
        <name>ATP</name>
        <dbReference type="ChEBI" id="CHEBI:30616"/>
    </ligand>
</feature>
<evidence type="ECO:0000256" key="10">
    <source>
        <dbReference type="ARBA" id="ARBA00022840"/>
    </source>
</evidence>
<keyword evidence="17" id="KW-1185">Reference proteome</keyword>
<comment type="function">
    <text evidence="12 13">Catalyzes the ATP-dependent phosphorylation of L-homoserine to L-homoserine phosphate.</text>
</comment>
<evidence type="ECO:0000256" key="12">
    <source>
        <dbReference type="ARBA" id="ARBA00049954"/>
    </source>
</evidence>
<accession>A0ABW4JBW2</accession>
<keyword evidence="10 13" id="KW-0067">ATP-binding</keyword>
<comment type="caution">
    <text evidence="16">The sequence shown here is derived from an EMBL/GenBank/DDBJ whole genome shotgun (WGS) entry which is preliminary data.</text>
</comment>
<dbReference type="InterPro" id="IPR014721">
    <property type="entry name" value="Ribsml_uS5_D2-typ_fold_subgr"/>
</dbReference>
<keyword evidence="6 13" id="KW-0808">Transferase</keyword>
<comment type="similarity">
    <text evidence="2 13">Belongs to the GHMP kinase family. Homoserine kinase subfamily.</text>
</comment>
<dbReference type="Gene3D" id="3.30.70.890">
    <property type="entry name" value="GHMP kinase, C-terminal domain"/>
    <property type="match status" value="1"/>
</dbReference>
<dbReference type="Proteomes" id="UP001597267">
    <property type="component" value="Unassembled WGS sequence"/>
</dbReference>
<dbReference type="EC" id="2.7.1.39" evidence="3 13"/>
<dbReference type="HAMAP" id="MF_00384">
    <property type="entry name" value="Homoser_kinase"/>
    <property type="match status" value="1"/>
</dbReference>
<dbReference type="Pfam" id="PF08544">
    <property type="entry name" value="GHMP_kinases_C"/>
    <property type="match status" value="1"/>
</dbReference>
<evidence type="ECO:0000313" key="17">
    <source>
        <dbReference type="Proteomes" id="UP001597267"/>
    </source>
</evidence>
<dbReference type="InterPro" id="IPR013750">
    <property type="entry name" value="GHMP_kinase_C_dom"/>
</dbReference>
<dbReference type="InterPro" id="IPR020568">
    <property type="entry name" value="Ribosomal_Su5_D2-typ_SF"/>
</dbReference>
<dbReference type="RefSeq" id="WP_125715939.1">
    <property type="nucleotide sequence ID" value="NZ_JBHTOP010000028.1"/>
</dbReference>
<dbReference type="InterPro" id="IPR006203">
    <property type="entry name" value="GHMP_knse_ATP-bd_CS"/>
</dbReference>
<dbReference type="SUPFAM" id="SSF54211">
    <property type="entry name" value="Ribosomal protein S5 domain 2-like"/>
    <property type="match status" value="1"/>
</dbReference>
<gene>
    <name evidence="13 16" type="primary">thrB</name>
    <name evidence="16" type="ORF">ACFQ5M_12605</name>
</gene>
<comment type="catalytic activity">
    <reaction evidence="11 13">
        <text>L-homoserine + ATP = O-phospho-L-homoserine + ADP + H(+)</text>
        <dbReference type="Rhea" id="RHEA:13985"/>
        <dbReference type="ChEBI" id="CHEBI:15378"/>
        <dbReference type="ChEBI" id="CHEBI:30616"/>
        <dbReference type="ChEBI" id="CHEBI:57476"/>
        <dbReference type="ChEBI" id="CHEBI:57590"/>
        <dbReference type="ChEBI" id="CHEBI:456216"/>
        <dbReference type="EC" id="2.7.1.39"/>
    </reaction>
</comment>
<dbReference type="InterPro" id="IPR036554">
    <property type="entry name" value="GHMP_kinase_C_sf"/>
</dbReference>
<evidence type="ECO:0000256" key="9">
    <source>
        <dbReference type="ARBA" id="ARBA00022777"/>
    </source>
</evidence>
<keyword evidence="8 13" id="KW-0547">Nucleotide-binding</keyword>
<keyword evidence="7 13" id="KW-0791">Threonine biosynthesis</keyword>
<evidence type="ECO:0000256" key="4">
    <source>
        <dbReference type="ARBA" id="ARBA00017858"/>
    </source>
</evidence>
<evidence type="ECO:0000256" key="3">
    <source>
        <dbReference type="ARBA" id="ARBA00012078"/>
    </source>
</evidence>
<evidence type="ECO:0000256" key="13">
    <source>
        <dbReference type="HAMAP-Rule" id="MF_00384"/>
    </source>
</evidence>
<comment type="subcellular location">
    <subcellularLocation>
        <location evidence="13">Cytoplasm</location>
    </subcellularLocation>
</comment>
<dbReference type="PRINTS" id="PR00958">
    <property type="entry name" value="HOMSERKINASE"/>
</dbReference>
<dbReference type="Pfam" id="PF00288">
    <property type="entry name" value="GHMP_kinases_N"/>
    <property type="match status" value="1"/>
</dbReference>
<keyword evidence="9 13" id="KW-0418">Kinase</keyword>
<keyword evidence="13" id="KW-0963">Cytoplasm</keyword>
<evidence type="ECO:0000259" key="15">
    <source>
        <dbReference type="Pfam" id="PF08544"/>
    </source>
</evidence>
<evidence type="ECO:0000256" key="7">
    <source>
        <dbReference type="ARBA" id="ARBA00022697"/>
    </source>
</evidence>
<sequence length="289" mass="31258">MKIIAPATSANLGPGFDSLGIALNSYLVVEVLEPLENWLVDHEFGSNVANDRNNLVVRTALSINPELSPRHLKVTSTIPLARGLGSSSSAIVAGLLLANELGQMNLDQTMLLQLATRLEGHPDNVAPAVLGDFVAATYDEDWCDALQLPYPKLSFIAYIPNVELRTKESREALPEKFAYRKAVHGASVGNVYVAAVAKQDIDVIGRMMVKDEFHEGYRRKLVPDLDRIRTVLQHTAHVGTYLSGAGPTVMTVATQAQTAAVVAALKAEPQLDGEVRVMSIDRLGGRVIN</sequence>
<reference evidence="17" key="1">
    <citation type="journal article" date="2019" name="Int. J. Syst. Evol. Microbiol.">
        <title>The Global Catalogue of Microorganisms (GCM) 10K type strain sequencing project: providing services to taxonomists for standard genome sequencing and annotation.</title>
        <authorList>
            <consortium name="The Broad Institute Genomics Platform"/>
            <consortium name="The Broad Institute Genome Sequencing Center for Infectious Disease"/>
            <person name="Wu L."/>
            <person name="Ma J."/>
        </authorList>
    </citation>
    <scope>NUCLEOTIDE SEQUENCE [LARGE SCALE GENOMIC DNA]</scope>
    <source>
        <strain evidence="17">CCM 8896</strain>
    </source>
</reference>
<evidence type="ECO:0000256" key="8">
    <source>
        <dbReference type="ARBA" id="ARBA00022741"/>
    </source>
</evidence>
<comment type="pathway">
    <text evidence="1 13">Amino-acid biosynthesis; L-threonine biosynthesis; L-threonine from L-aspartate: step 4/5.</text>
</comment>
<evidence type="ECO:0000256" key="1">
    <source>
        <dbReference type="ARBA" id="ARBA00005015"/>
    </source>
</evidence>
<evidence type="ECO:0000256" key="11">
    <source>
        <dbReference type="ARBA" id="ARBA00049375"/>
    </source>
</evidence>
<dbReference type="NCBIfam" id="TIGR00191">
    <property type="entry name" value="thrB"/>
    <property type="match status" value="1"/>
</dbReference>
<evidence type="ECO:0000259" key="14">
    <source>
        <dbReference type="Pfam" id="PF00288"/>
    </source>
</evidence>
<dbReference type="InterPro" id="IPR000870">
    <property type="entry name" value="Homoserine_kinase"/>
</dbReference>